<dbReference type="InterPro" id="IPR032466">
    <property type="entry name" value="Metal_Hydrolase"/>
</dbReference>
<comment type="caution">
    <text evidence="3">The sequence shown here is derived from an EMBL/GenBank/DDBJ whole genome shotgun (WGS) entry which is preliminary data.</text>
</comment>
<dbReference type="Gene3D" id="3.10.310.70">
    <property type="match status" value="1"/>
</dbReference>
<dbReference type="Pfam" id="PF07969">
    <property type="entry name" value="Amidohydro_3"/>
    <property type="match status" value="1"/>
</dbReference>
<dbReference type="InterPro" id="IPR011059">
    <property type="entry name" value="Metal-dep_hydrolase_composite"/>
</dbReference>
<evidence type="ECO:0000313" key="3">
    <source>
        <dbReference type="EMBL" id="MET1255111.1"/>
    </source>
</evidence>
<reference evidence="3 4" key="1">
    <citation type="submission" date="2024-06" db="EMBL/GenBank/DDBJ databases">
        <authorList>
            <person name="Li F."/>
        </authorList>
    </citation>
    <scope>NUCLEOTIDE SEQUENCE [LARGE SCALE GENOMIC DNA]</scope>
    <source>
        <strain evidence="3 4">GXAS 311</strain>
    </source>
</reference>
<dbReference type="SUPFAM" id="SSF51556">
    <property type="entry name" value="Metallo-dependent hydrolases"/>
    <property type="match status" value="1"/>
</dbReference>
<dbReference type="PANTHER" id="PTHR22642:SF2">
    <property type="entry name" value="PROTEIN LONG AFTER FAR-RED 3"/>
    <property type="match status" value="1"/>
</dbReference>
<organism evidence="3 4">
    <name type="scientific">Aliikangiella maris</name>
    <dbReference type="NCBI Taxonomy" id="3162458"/>
    <lineage>
        <taxon>Bacteria</taxon>
        <taxon>Pseudomonadati</taxon>
        <taxon>Pseudomonadota</taxon>
        <taxon>Gammaproteobacteria</taxon>
        <taxon>Oceanospirillales</taxon>
        <taxon>Pleioneaceae</taxon>
        <taxon>Aliikangiella</taxon>
    </lineage>
</organism>
<evidence type="ECO:0000259" key="2">
    <source>
        <dbReference type="Pfam" id="PF07969"/>
    </source>
</evidence>
<name>A0ABV2BT30_9GAMM</name>
<evidence type="ECO:0000313" key="4">
    <source>
        <dbReference type="Proteomes" id="UP001548189"/>
    </source>
</evidence>
<keyword evidence="1" id="KW-0732">Signal</keyword>
<protein>
    <submittedName>
        <fullName evidence="3">Amidohydrolase</fullName>
        <ecNumber evidence="3">3.5.-.-</ecNumber>
    </submittedName>
</protein>
<accession>A0ABV2BT30</accession>
<evidence type="ECO:0000256" key="1">
    <source>
        <dbReference type="SAM" id="SignalP"/>
    </source>
</evidence>
<dbReference type="EMBL" id="JBEVCJ010000007">
    <property type="protein sequence ID" value="MET1255111.1"/>
    <property type="molecule type" value="Genomic_DNA"/>
</dbReference>
<gene>
    <name evidence="3" type="ORF">ABVT43_08240</name>
</gene>
<dbReference type="CDD" id="cd01300">
    <property type="entry name" value="YtcJ_like"/>
    <property type="match status" value="1"/>
</dbReference>
<dbReference type="SUPFAM" id="SSF51338">
    <property type="entry name" value="Composite domain of metallo-dependent hydrolases"/>
    <property type="match status" value="1"/>
</dbReference>
<dbReference type="Proteomes" id="UP001548189">
    <property type="component" value="Unassembled WGS sequence"/>
</dbReference>
<dbReference type="InterPro" id="IPR013108">
    <property type="entry name" value="Amidohydro_3"/>
</dbReference>
<feature type="chain" id="PRO_5045689218" evidence="1">
    <location>
        <begin position="22"/>
        <end position="558"/>
    </location>
</feature>
<dbReference type="EC" id="3.5.-.-" evidence="3"/>
<sequence length="558" mass="61632">MKRKITKITTFILLLSFTTSAISQCLVINNIKGYTPVANKPSLEQFNWLAFESGKVIGRSDTLPTIPSSCQQIDGQGKTLLPGLIDAHGHIAGLGQEMSRANLRGTQSEQQAVERVVEFARHNTKSAWILGRGWNQVLWSERQFPNKRSLDKTGIKRPILLTRVDGHAAWANSQALKLAGINHQTPDPEGGKIVRDKNGKPTGVLIDNAIGLVVNKIPAPSKIEREYAFDKAFAHLLSLGIVSVHDAGINQADIDSYQERSHKHQLPIRIYGMLSGADRHLKQWLNQGIIKDDNDFLSIRSVKLYADGALGSRGAALLAPYSDDKDNKGLLVTQPDELQNLVNLILSKGFQVNIHAIGDRGNRLVLDTFETAFKQVGGKALRNRIEHAQVVSLKDIPRFKTLDIIASMQPVHATSDKNMAGDRLGIARLKGAYAWQKFIQQGTIIAAGSDFPVELANPFHGLHAAITRKDHSNQPEGGWLPYDKMTRYQAIKSFTLNAAYAAHQENTLGSLEAGKWADFILIDQNILKVSADQIWQTRVLQTWVGGQLKYQAKPTNAN</sequence>
<dbReference type="PANTHER" id="PTHR22642">
    <property type="entry name" value="IMIDAZOLONEPROPIONASE"/>
    <property type="match status" value="1"/>
</dbReference>
<proteinExistence type="predicted"/>
<dbReference type="InterPro" id="IPR033932">
    <property type="entry name" value="YtcJ-like"/>
</dbReference>
<feature type="signal peptide" evidence="1">
    <location>
        <begin position="1"/>
        <end position="21"/>
    </location>
</feature>
<keyword evidence="4" id="KW-1185">Reference proteome</keyword>
<dbReference type="Gene3D" id="2.30.40.10">
    <property type="entry name" value="Urease, subunit C, domain 1"/>
    <property type="match status" value="1"/>
</dbReference>
<feature type="domain" description="Amidohydrolase 3" evidence="2">
    <location>
        <begin position="73"/>
        <end position="548"/>
    </location>
</feature>
<dbReference type="Gene3D" id="3.20.20.140">
    <property type="entry name" value="Metal-dependent hydrolases"/>
    <property type="match status" value="1"/>
</dbReference>
<dbReference type="GO" id="GO:0016787">
    <property type="term" value="F:hydrolase activity"/>
    <property type="evidence" value="ECO:0007669"/>
    <property type="project" value="UniProtKB-KW"/>
</dbReference>
<keyword evidence="3" id="KW-0378">Hydrolase</keyword>
<dbReference type="RefSeq" id="WP_353895697.1">
    <property type="nucleotide sequence ID" value="NZ_JBEVCJ010000007.1"/>
</dbReference>